<keyword evidence="1" id="KW-0472">Membrane</keyword>
<evidence type="ECO:0000256" key="1">
    <source>
        <dbReference type="SAM" id="Phobius"/>
    </source>
</evidence>
<keyword evidence="1" id="KW-1133">Transmembrane helix</keyword>
<reference evidence="2 3" key="1">
    <citation type="submission" date="2015-12" db="EMBL/GenBank/DDBJ databases">
        <title>Draft genome of the nematode, Onchocerca flexuosa.</title>
        <authorList>
            <person name="Mitreva M."/>
        </authorList>
    </citation>
    <scope>NUCLEOTIDE SEQUENCE [LARGE SCALE GENOMIC DNA]</scope>
    <source>
        <strain evidence="2">Red Deer</strain>
    </source>
</reference>
<feature type="transmembrane region" description="Helical" evidence="1">
    <location>
        <begin position="6"/>
        <end position="27"/>
    </location>
</feature>
<organism evidence="2 3">
    <name type="scientific">Onchocerca flexuosa</name>
    <dbReference type="NCBI Taxonomy" id="387005"/>
    <lineage>
        <taxon>Eukaryota</taxon>
        <taxon>Metazoa</taxon>
        <taxon>Ecdysozoa</taxon>
        <taxon>Nematoda</taxon>
        <taxon>Chromadorea</taxon>
        <taxon>Rhabditida</taxon>
        <taxon>Spirurina</taxon>
        <taxon>Spiruromorpha</taxon>
        <taxon>Filarioidea</taxon>
        <taxon>Onchocercidae</taxon>
        <taxon>Onchocerca</taxon>
    </lineage>
</organism>
<evidence type="ECO:0000313" key="2">
    <source>
        <dbReference type="EMBL" id="OZC05491.1"/>
    </source>
</evidence>
<sequence length="161" mass="18532">MKESNVGRFAFGICIALTMIFTLISLLTPAWRTFEKKPEVFNQSPAIPASIGLFRYQCFGDSGKEGDKISKDKRPDIDLCNYVFDHRASWEVPVVYALISSLIMELFAILYLFLPRYFCCENYEYMAAPFSAFATIILILLLYDVITYAERFSEISSNFIY</sequence>
<feature type="transmembrane region" description="Helical" evidence="1">
    <location>
        <begin position="126"/>
        <end position="146"/>
    </location>
</feature>
<evidence type="ECO:0000313" key="3">
    <source>
        <dbReference type="Proteomes" id="UP000242913"/>
    </source>
</evidence>
<dbReference type="AlphaFoldDB" id="A0A238BJD5"/>
<feature type="non-terminal residue" evidence="2">
    <location>
        <position position="161"/>
    </location>
</feature>
<keyword evidence="3" id="KW-1185">Reference proteome</keyword>
<dbReference type="PANTHER" id="PTHR37446:SF1">
    <property type="entry name" value="CLAUDIN"/>
    <property type="match status" value="1"/>
</dbReference>
<name>A0A238BJD5_9BILA</name>
<proteinExistence type="predicted"/>
<keyword evidence="1" id="KW-0812">Transmembrane</keyword>
<dbReference type="PANTHER" id="PTHR37446">
    <property type="entry name" value="CLAUDIN-LIKE IN CAENORHABDITIS"/>
    <property type="match status" value="1"/>
</dbReference>
<dbReference type="Proteomes" id="UP000242913">
    <property type="component" value="Unassembled WGS sequence"/>
</dbReference>
<dbReference type="EMBL" id="KZ270966">
    <property type="protein sequence ID" value="OZC05491.1"/>
    <property type="molecule type" value="Genomic_DNA"/>
</dbReference>
<dbReference type="InterPro" id="IPR009545">
    <property type="entry name" value="Claudin-like"/>
</dbReference>
<feature type="transmembrane region" description="Helical" evidence="1">
    <location>
        <begin position="94"/>
        <end position="114"/>
    </location>
</feature>
<dbReference type="OrthoDB" id="5823731at2759"/>
<dbReference type="Pfam" id="PF06653">
    <property type="entry name" value="Claudin_3"/>
    <property type="match status" value="1"/>
</dbReference>
<accession>A0A238BJD5</accession>
<protein>
    <submittedName>
        <fullName evidence="2">Uncharacterized protein</fullName>
    </submittedName>
</protein>
<gene>
    <name evidence="2" type="ORF">X798_07535</name>
</gene>